<dbReference type="Pfam" id="PF13469">
    <property type="entry name" value="Sulfotransfer_3"/>
    <property type="match status" value="1"/>
</dbReference>
<dbReference type="EMBL" id="CP072110">
    <property type="protein sequence ID" value="QTH64559.1"/>
    <property type="molecule type" value="Genomic_DNA"/>
</dbReference>
<name>A0A975HKQ8_9GAMM</name>
<evidence type="ECO:0000313" key="4">
    <source>
        <dbReference type="Proteomes" id="UP000682739"/>
    </source>
</evidence>
<dbReference type="RefSeq" id="WP_208832613.1">
    <property type="nucleotide sequence ID" value="NZ_CP072110.1"/>
</dbReference>
<dbReference type="SUPFAM" id="SSF48452">
    <property type="entry name" value="TPR-like"/>
    <property type="match status" value="1"/>
</dbReference>
<keyword evidence="4" id="KW-1185">Reference proteome</keyword>
<dbReference type="Gene3D" id="3.40.50.300">
    <property type="entry name" value="P-loop containing nucleotide triphosphate hydrolases"/>
    <property type="match status" value="1"/>
</dbReference>
<reference evidence="3" key="1">
    <citation type="submission" date="2021-03" db="EMBL/GenBank/DDBJ databases">
        <title>Description of Psychrosphaera ytuae sp. nov. isolated from deep sea sediment of South China Sea.</title>
        <authorList>
            <person name="Zhang J."/>
            <person name="Xu X.-D."/>
        </authorList>
    </citation>
    <scope>NUCLEOTIDE SEQUENCE</scope>
    <source>
        <strain evidence="3">MTZ26</strain>
    </source>
</reference>
<proteinExistence type="predicted"/>
<dbReference type="PROSITE" id="PS50005">
    <property type="entry name" value="TPR"/>
    <property type="match status" value="1"/>
</dbReference>
<dbReference type="GO" id="GO:0008476">
    <property type="term" value="F:protein-tyrosine sulfotransferase activity"/>
    <property type="evidence" value="ECO:0007669"/>
    <property type="project" value="InterPro"/>
</dbReference>
<dbReference type="SUPFAM" id="SSF52540">
    <property type="entry name" value="P-loop containing nucleoside triphosphate hydrolases"/>
    <property type="match status" value="1"/>
</dbReference>
<dbReference type="SMART" id="SM00028">
    <property type="entry name" value="TPR"/>
    <property type="match status" value="2"/>
</dbReference>
<dbReference type="PANTHER" id="PTHR12788">
    <property type="entry name" value="PROTEIN-TYROSINE SULFOTRANSFERASE 2"/>
    <property type="match status" value="1"/>
</dbReference>
<dbReference type="InterPro" id="IPR026634">
    <property type="entry name" value="TPST-like"/>
</dbReference>
<sequence length="570" mass="64919">MDIEHLSAQCRAALQQQDLKGAHYWALSLIQQSPNKPIGYFYIAQIPMQAQQFHKAIPILQKALSLCKPDEALVGSIVARLMQCFGITGQAKDALALFKQSVFLPHSNNTAQLECLDLEKIAVTLTRFEWHALALPIFERSVKTPTFLNLTSEQQANLYCNVAASCAYQGTISDAIKYYRKALSCEPRLGKAHAALSRLNPTGEQKRVAQLQTFLEPQLISPLGEQDNDALYCANALFHELEKQQDYAQAGNVLHKANAMYQEVLESSNKAFSLQAHCKYIEVIRELARVITESTSLIIDNDASKPSELFIVGLPRSGSTLLDSKLTQHQQIVSLGERDDIERLISPILKSQKAIDKEYFDQPSPELVRRLQSILVNYQDLTSARLEGLELCAHAQHSLTEENKRITYTIDKMHLNIWYTPLILALFPKAKIIAVKKNDRDLAWGNYKYLFNPQDSRFFYSYDLQNIQSYIDCYHQQVEWLKAHFPQRIIEVEYEQFVANTEAELTNVYAFLGLKNRINSAKKSTSTAIYSAPIYSTASAQQVREGISEKYVGQWQRYKWLFSDIKGFRQ</sequence>
<accession>A0A975HKQ8</accession>
<keyword evidence="1" id="KW-0808">Transferase</keyword>
<evidence type="ECO:0000256" key="1">
    <source>
        <dbReference type="ARBA" id="ARBA00022679"/>
    </source>
</evidence>
<dbReference type="KEGG" id="psym:J1N51_03560"/>
<dbReference type="AlphaFoldDB" id="A0A975HKQ8"/>
<feature type="repeat" description="TPR" evidence="2">
    <location>
        <begin position="156"/>
        <end position="189"/>
    </location>
</feature>
<dbReference type="InterPro" id="IPR027417">
    <property type="entry name" value="P-loop_NTPase"/>
</dbReference>
<evidence type="ECO:0000256" key="2">
    <source>
        <dbReference type="PROSITE-ProRule" id="PRU00339"/>
    </source>
</evidence>
<dbReference type="Gene3D" id="1.25.40.10">
    <property type="entry name" value="Tetratricopeptide repeat domain"/>
    <property type="match status" value="2"/>
</dbReference>
<protein>
    <submittedName>
        <fullName evidence="3">Sulfotransferase</fullName>
    </submittedName>
</protein>
<dbReference type="InterPro" id="IPR011990">
    <property type="entry name" value="TPR-like_helical_dom_sf"/>
</dbReference>
<organism evidence="3 4">
    <name type="scientific">Psychrosphaera ytuae</name>
    <dbReference type="NCBI Taxonomy" id="2820710"/>
    <lineage>
        <taxon>Bacteria</taxon>
        <taxon>Pseudomonadati</taxon>
        <taxon>Pseudomonadota</taxon>
        <taxon>Gammaproteobacteria</taxon>
        <taxon>Alteromonadales</taxon>
        <taxon>Pseudoalteromonadaceae</taxon>
        <taxon>Psychrosphaera</taxon>
    </lineage>
</organism>
<evidence type="ECO:0000313" key="3">
    <source>
        <dbReference type="EMBL" id="QTH64559.1"/>
    </source>
</evidence>
<dbReference type="Proteomes" id="UP000682739">
    <property type="component" value="Chromosome"/>
</dbReference>
<gene>
    <name evidence="3" type="ORF">J1N51_03560</name>
</gene>
<keyword evidence="2" id="KW-0802">TPR repeat</keyword>
<dbReference type="PANTHER" id="PTHR12788:SF10">
    <property type="entry name" value="PROTEIN-TYROSINE SULFOTRANSFERASE"/>
    <property type="match status" value="1"/>
</dbReference>
<dbReference type="InterPro" id="IPR019734">
    <property type="entry name" value="TPR_rpt"/>
</dbReference>